<evidence type="ECO:0000313" key="3">
    <source>
        <dbReference type="RefSeq" id="XP_030752521.1"/>
    </source>
</evidence>
<accession>A0A6J2XN76</accession>
<dbReference type="Pfam" id="PF07841">
    <property type="entry name" value="DM4_12"/>
    <property type="match status" value="1"/>
</dbReference>
<dbReference type="KEGG" id="soy:115879704"/>
<gene>
    <name evidence="3" type="primary">LOC115879704</name>
</gene>
<dbReference type="InParanoid" id="A0A6J2XN76"/>
<evidence type="ECO:0000313" key="2">
    <source>
        <dbReference type="Proteomes" id="UP000504635"/>
    </source>
</evidence>
<keyword evidence="2" id="KW-1185">Reference proteome</keyword>
<dbReference type="SMART" id="SM00718">
    <property type="entry name" value="DM4_12"/>
    <property type="match status" value="1"/>
</dbReference>
<dbReference type="RefSeq" id="XP_030752521.1">
    <property type="nucleotide sequence ID" value="XM_030896661.1"/>
</dbReference>
<keyword evidence="1" id="KW-0732">Signal</keyword>
<dbReference type="OrthoDB" id="6617264at2759"/>
<reference evidence="3" key="1">
    <citation type="submission" date="2025-08" db="UniProtKB">
        <authorList>
            <consortium name="RefSeq"/>
        </authorList>
    </citation>
    <scope>IDENTIFICATION</scope>
    <source>
        <tissue evidence="3">Gonads</tissue>
    </source>
</reference>
<proteinExistence type="predicted"/>
<dbReference type="InterPro" id="IPR006631">
    <property type="entry name" value="DM4_12"/>
</dbReference>
<evidence type="ECO:0000256" key="1">
    <source>
        <dbReference type="SAM" id="SignalP"/>
    </source>
</evidence>
<organism evidence="2 3">
    <name type="scientific">Sitophilus oryzae</name>
    <name type="common">Rice weevil</name>
    <name type="synonym">Curculio oryzae</name>
    <dbReference type="NCBI Taxonomy" id="7048"/>
    <lineage>
        <taxon>Eukaryota</taxon>
        <taxon>Metazoa</taxon>
        <taxon>Ecdysozoa</taxon>
        <taxon>Arthropoda</taxon>
        <taxon>Hexapoda</taxon>
        <taxon>Insecta</taxon>
        <taxon>Pterygota</taxon>
        <taxon>Neoptera</taxon>
        <taxon>Endopterygota</taxon>
        <taxon>Coleoptera</taxon>
        <taxon>Polyphaga</taxon>
        <taxon>Cucujiformia</taxon>
        <taxon>Curculionidae</taxon>
        <taxon>Dryophthorinae</taxon>
        <taxon>Sitophilus</taxon>
    </lineage>
</organism>
<sequence length="329" mass="38143">MRLYEFSLLLILFLSILNTKNGVLGDYDLDRDIKRQLGNENQTQLSRKRRYLVFPAGSSFQLVFCLTFPSVGMGSLFVFGNTAALAWELPSTPIYFNSKDFEKKDEEPETTTVEIPHDIDLDALSHDDHHDHDRASYNYAPWSSPLRKFDNGYTNWFQSNSFRTPVNSYSNPFTNFVENKAPNRMTPAYGRYGYKSKKEIEGTGRRYDRPNMDRYVKKTPVTSYVDPIYHHIHRRTRRDLYQKLETFLYALNLDGKTCLLKAICEITKSPKSKGSFIEEVLKVIFRAKPHDNYPDEDKYDNAANTEHNCNKMYPACKGSLLSNILTVSQ</sequence>
<feature type="chain" id="PRO_5026806859" evidence="1">
    <location>
        <begin position="26"/>
        <end position="329"/>
    </location>
</feature>
<dbReference type="PANTHER" id="PTHR21398:SF1">
    <property type="entry name" value="FI03705P"/>
    <property type="match status" value="1"/>
</dbReference>
<dbReference type="PANTHER" id="PTHR21398">
    <property type="entry name" value="AGAP007094-PA"/>
    <property type="match status" value="1"/>
</dbReference>
<dbReference type="Proteomes" id="UP000504635">
    <property type="component" value="Unplaced"/>
</dbReference>
<name>A0A6J2XN76_SITOR</name>
<feature type="signal peptide" evidence="1">
    <location>
        <begin position="1"/>
        <end position="25"/>
    </location>
</feature>
<dbReference type="AlphaFoldDB" id="A0A6J2XN76"/>
<protein>
    <submittedName>
        <fullName evidence="3">Uncharacterized protein LOC115879704</fullName>
    </submittedName>
</protein>
<dbReference type="GeneID" id="115879704"/>